<reference evidence="2 3" key="1">
    <citation type="submission" date="2020-06" db="EMBL/GenBank/DDBJ databases">
        <authorList>
            <person name="Li R."/>
            <person name="Bekaert M."/>
        </authorList>
    </citation>
    <scope>NUCLEOTIDE SEQUENCE [LARGE SCALE GENOMIC DNA]</scope>
    <source>
        <strain evidence="3">wild</strain>
    </source>
</reference>
<sequence length="598" mass="70329">MEDEIIFSVVIEKPDLLWEETAIANLDLRDTEDNLSYKDQAEKYQKDWNMTRQNLVSDEPHLEFMEERIDLMTTIENMDTEDNLSYKDQAEKCKKEWNIAKYKNNILRQELEKLNEAKQNLANAKQHMEFMEQERIYLMTTIENKNKHILEIENKADKSAEDAKAALALYTKANNQIKDVMYQATEKRATMQKEKDDLQEQLQQLKKIMDAEAQDHRNIVDYLNKKMAQVENEKNRNAKTVEFFYSSINECKKQLKDTMMQSEKEKIISQRAITKLQNNLGKLSEELRIYTKSATNSEADKIILHRAIRKLRDNLWNLAEELEESKKRTLDEANKVQEAEQRVMELSKIIDAQTQDEKTDTAKLDKLDKENKDLENQQRSNEHEVELLYNSLETERSQHESAMKRLHVRCTKMETELKKYKDAHFNLLLKLDQVHNYSKISVEESASALFDKTFIEQKLKDERTKEEDLAEETTYIINKFASAKDRHGLIKSLKKRIEKESCPSPADNEIQSDEDSDIEYNTTVRNAYSDIKYWNERLTENNTTTNCHNKREKNTNVFNINMNIADSKVSFIDKAEEQMLSLNGGSRDHKAIEGKEKL</sequence>
<name>A0A6J8E7J3_MYTCO</name>
<protein>
    <submittedName>
        <fullName evidence="2">MYH</fullName>
    </submittedName>
</protein>
<keyword evidence="3" id="KW-1185">Reference proteome</keyword>
<feature type="coiled-coil region" evidence="1">
    <location>
        <begin position="181"/>
        <end position="233"/>
    </location>
</feature>
<dbReference type="EMBL" id="CACVKT020008444">
    <property type="protein sequence ID" value="CAC5415455.1"/>
    <property type="molecule type" value="Genomic_DNA"/>
</dbReference>
<proteinExistence type="predicted"/>
<feature type="coiled-coil region" evidence="1">
    <location>
        <begin position="104"/>
        <end position="134"/>
    </location>
</feature>
<keyword evidence="1" id="KW-0175">Coiled coil</keyword>
<dbReference type="Proteomes" id="UP000507470">
    <property type="component" value="Unassembled WGS sequence"/>
</dbReference>
<evidence type="ECO:0000313" key="2">
    <source>
        <dbReference type="EMBL" id="CAC5415455.1"/>
    </source>
</evidence>
<gene>
    <name evidence="2" type="ORF">MCOR_48152</name>
</gene>
<organism evidence="2 3">
    <name type="scientific">Mytilus coruscus</name>
    <name type="common">Sea mussel</name>
    <dbReference type="NCBI Taxonomy" id="42192"/>
    <lineage>
        <taxon>Eukaryota</taxon>
        <taxon>Metazoa</taxon>
        <taxon>Spiralia</taxon>
        <taxon>Lophotrochozoa</taxon>
        <taxon>Mollusca</taxon>
        <taxon>Bivalvia</taxon>
        <taxon>Autobranchia</taxon>
        <taxon>Pteriomorphia</taxon>
        <taxon>Mytilida</taxon>
        <taxon>Mytiloidea</taxon>
        <taxon>Mytilidae</taxon>
        <taxon>Mytilinae</taxon>
        <taxon>Mytilus</taxon>
    </lineage>
</organism>
<dbReference type="AlphaFoldDB" id="A0A6J8E7J3"/>
<evidence type="ECO:0000256" key="1">
    <source>
        <dbReference type="SAM" id="Coils"/>
    </source>
</evidence>
<evidence type="ECO:0000313" key="3">
    <source>
        <dbReference type="Proteomes" id="UP000507470"/>
    </source>
</evidence>
<accession>A0A6J8E7J3</accession>
<feature type="coiled-coil region" evidence="1">
    <location>
        <begin position="273"/>
        <end position="423"/>
    </location>
</feature>
<dbReference type="OrthoDB" id="6197421at2759"/>